<gene>
    <name evidence="2" type="ORF">H6H00_17740</name>
</gene>
<dbReference type="InterPro" id="IPR016181">
    <property type="entry name" value="Acyl_CoA_acyltransferase"/>
</dbReference>
<feature type="domain" description="N-acetyltransferase" evidence="1">
    <location>
        <begin position="195"/>
        <end position="370"/>
    </location>
</feature>
<dbReference type="GO" id="GO:0005737">
    <property type="term" value="C:cytoplasm"/>
    <property type="evidence" value="ECO:0007669"/>
    <property type="project" value="TreeGrafter"/>
</dbReference>
<keyword evidence="3" id="KW-1185">Reference proteome</keyword>
<feature type="domain" description="N-acetyltransferase" evidence="1">
    <location>
        <begin position="15"/>
        <end position="171"/>
    </location>
</feature>
<dbReference type="KEGG" id="ppel:H6H00_17740"/>
<dbReference type="GO" id="GO:0008999">
    <property type="term" value="F:protein-N-terminal-alanine acetyltransferase activity"/>
    <property type="evidence" value="ECO:0007669"/>
    <property type="project" value="TreeGrafter"/>
</dbReference>
<protein>
    <submittedName>
        <fullName evidence="2">GNAT family N-acetyltransferase</fullName>
    </submittedName>
</protein>
<dbReference type="AlphaFoldDB" id="A0A7G7MBF1"/>
<dbReference type="PANTHER" id="PTHR43441">
    <property type="entry name" value="RIBOSOMAL-PROTEIN-SERINE ACETYLTRANSFERASE"/>
    <property type="match status" value="1"/>
</dbReference>
<evidence type="ECO:0000313" key="3">
    <source>
        <dbReference type="Proteomes" id="UP000515728"/>
    </source>
</evidence>
<dbReference type="PROSITE" id="PS51186">
    <property type="entry name" value="GNAT"/>
    <property type="match status" value="2"/>
</dbReference>
<dbReference type="InterPro" id="IPR051908">
    <property type="entry name" value="Ribosomal_N-acetyltransferase"/>
</dbReference>
<dbReference type="Proteomes" id="UP000515728">
    <property type="component" value="Chromosome"/>
</dbReference>
<dbReference type="InterPro" id="IPR000182">
    <property type="entry name" value="GNAT_dom"/>
</dbReference>
<organism evidence="2 3">
    <name type="scientific">Pseudonocardia petroleophila</name>
    <dbReference type="NCBI Taxonomy" id="37331"/>
    <lineage>
        <taxon>Bacteria</taxon>
        <taxon>Bacillati</taxon>
        <taxon>Actinomycetota</taxon>
        <taxon>Actinomycetes</taxon>
        <taxon>Pseudonocardiales</taxon>
        <taxon>Pseudonocardiaceae</taxon>
        <taxon>Pseudonocardia</taxon>
    </lineage>
</organism>
<dbReference type="GO" id="GO:1990189">
    <property type="term" value="F:protein N-terminal-serine acetyltransferase activity"/>
    <property type="evidence" value="ECO:0007669"/>
    <property type="project" value="TreeGrafter"/>
</dbReference>
<evidence type="ECO:0000259" key="1">
    <source>
        <dbReference type="PROSITE" id="PS51186"/>
    </source>
</evidence>
<accession>A0A7G7MBF1</accession>
<reference evidence="2 3" key="1">
    <citation type="submission" date="2020-08" db="EMBL/GenBank/DDBJ databases">
        <authorList>
            <person name="Mo P."/>
        </authorList>
    </citation>
    <scope>NUCLEOTIDE SEQUENCE [LARGE SCALE GENOMIC DNA]</scope>
    <source>
        <strain evidence="2 3">CGMCC 4.1532</strain>
    </source>
</reference>
<dbReference type="Pfam" id="PF13302">
    <property type="entry name" value="Acetyltransf_3"/>
    <property type="match status" value="2"/>
</dbReference>
<dbReference type="Gene3D" id="3.40.630.30">
    <property type="match status" value="2"/>
</dbReference>
<evidence type="ECO:0000313" key="2">
    <source>
        <dbReference type="EMBL" id="QNG50112.1"/>
    </source>
</evidence>
<name>A0A7G7MBF1_9PSEU</name>
<dbReference type="PANTHER" id="PTHR43441:SF10">
    <property type="entry name" value="ACETYLTRANSFERASE"/>
    <property type="match status" value="1"/>
</dbReference>
<dbReference type="EMBL" id="CP060131">
    <property type="protein sequence ID" value="QNG50112.1"/>
    <property type="molecule type" value="Genomic_DNA"/>
</dbReference>
<sequence length="371" mass="39889">MAATADAPVLTDGVVVLRAPRLADVDDMVATATDSESTRWTTIPEHYGRADAEQRIASVAATWRDGTAYRWAIEAGGRFAGNLDVRHGGEHVPEIGYVLAPWARGRGTMTRAVRLGTAWAFGQGLPVVHWWAHAGHLASWRVAHACGFTFHGERPLSVPHRGGLRDGWFASLRPGDDPHPRTTWWPVPVLEGAGVRLRAHTDADVPRIVEACSDPRSRRYPTTLPRAGTEAQARAFVRDARLAESLGTGVTWAVTDGVDDRLLADVGILAMSAGPDPAGGEVGYRAHPAARGRGVVSAAVRLAVEHAFRPVADGGLGRRRLRLGVAWTDDAGRHVAERAGFVLVGRHRGDRVLGDGTITDVAWYDRLATDG</sequence>
<proteinExistence type="predicted"/>
<dbReference type="SUPFAM" id="SSF55729">
    <property type="entry name" value="Acyl-CoA N-acyltransferases (Nat)"/>
    <property type="match status" value="2"/>
</dbReference>
<dbReference type="RefSeq" id="WP_185716874.1">
    <property type="nucleotide sequence ID" value="NZ_BAAAWI010000001.1"/>
</dbReference>